<reference evidence="1" key="1">
    <citation type="submission" date="2022-07" db="EMBL/GenBank/DDBJ databases">
        <title>Phylogenomic reconstructions and comparative analyses of Kickxellomycotina fungi.</title>
        <authorList>
            <person name="Reynolds N.K."/>
            <person name="Stajich J.E."/>
            <person name="Barry K."/>
            <person name="Grigoriev I.V."/>
            <person name="Crous P."/>
            <person name="Smith M.E."/>
        </authorList>
    </citation>
    <scope>NUCLEOTIDE SEQUENCE</scope>
    <source>
        <strain evidence="1">Benny 63K</strain>
    </source>
</reference>
<dbReference type="Proteomes" id="UP001150581">
    <property type="component" value="Unassembled WGS sequence"/>
</dbReference>
<protein>
    <submittedName>
        <fullName evidence="1">Ethionine resistance protein</fullName>
    </submittedName>
</protein>
<gene>
    <name evidence="1" type="primary">ERC1_15</name>
    <name evidence="1" type="ORF">LPJ66_009947</name>
</gene>
<sequence>MDAHRDQRGAPGQNITAESTWLLAASTTTLDSQARTPTGEFIVADAASASTILWQEAKHMAGASTPVILTYLLQYSFGFFNLLVLGHIGADELAAAALGNMTLVVVMYSPAIGLASALDTYCSTAFTAARNKTLVGFHLQRGLIAMCVQFLTVAPALWHLERVLVWLKQDAVVSALCGQYVRAMLLGAPAWMCFECIKRFLQAQGIMHVSTCILLACLPVHLAASLMLVWSPTVGQGFLGAAYANALTNLLMLCGIVAYVWRSDVRGAWGGWTVRALYTMPQYFKLAVPSMIMVCSEWWILDLLVLAASYLGSTTLAAQSIIVNTCSLTYQVPDGLSIAVCTRVGNLIGQARSRRAKLSAWLGIVVGFAVGLVTLVLCLVIGSWWGRVYSDDRAIVSVVAHIMPACALFQMIDAVNSVGSGVLRSLGRQDSGALINFPAYYLVGFPLGIYLTYGAPRVGVLGLWYGICVGVALAVCLQLAICMRTRWDDEVGRCMARVLKDQTSLTGRLDIDVGDDDDDDDSNLLVV</sequence>
<evidence type="ECO:0000313" key="2">
    <source>
        <dbReference type="Proteomes" id="UP001150581"/>
    </source>
</evidence>
<name>A0ACC1I9T3_9FUNG</name>
<dbReference type="EMBL" id="JANBPG010002431">
    <property type="protein sequence ID" value="KAJ1885800.1"/>
    <property type="molecule type" value="Genomic_DNA"/>
</dbReference>
<accession>A0ACC1I9T3</accession>
<organism evidence="1 2">
    <name type="scientific">Kickxella alabastrina</name>
    <dbReference type="NCBI Taxonomy" id="61397"/>
    <lineage>
        <taxon>Eukaryota</taxon>
        <taxon>Fungi</taxon>
        <taxon>Fungi incertae sedis</taxon>
        <taxon>Zoopagomycota</taxon>
        <taxon>Kickxellomycotina</taxon>
        <taxon>Kickxellomycetes</taxon>
        <taxon>Kickxellales</taxon>
        <taxon>Kickxellaceae</taxon>
        <taxon>Kickxella</taxon>
    </lineage>
</organism>
<proteinExistence type="predicted"/>
<comment type="caution">
    <text evidence="1">The sequence shown here is derived from an EMBL/GenBank/DDBJ whole genome shotgun (WGS) entry which is preliminary data.</text>
</comment>
<keyword evidence="2" id="KW-1185">Reference proteome</keyword>
<evidence type="ECO:0000313" key="1">
    <source>
        <dbReference type="EMBL" id="KAJ1885800.1"/>
    </source>
</evidence>